<accession>A0A0E9RZT0</accession>
<name>A0A0E9RZT0_ANGAN</name>
<sequence>MHYGTVTHSHEHTESSLHSKHRLGQKVMCTYCNQFL</sequence>
<evidence type="ECO:0000313" key="1">
    <source>
        <dbReference type="EMBL" id="JAH34417.1"/>
    </source>
</evidence>
<dbReference type="AlphaFoldDB" id="A0A0E9RZT0"/>
<organism evidence="1">
    <name type="scientific">Anguilla anguilla</name>
    <name type="common">European freshwater eel</name>
    <name type="synonym">Muraena anguilla</name>
    <dbReference type="NCBI Taxonomy" id="7936"/>
    <lineage>
        <taxon>Eukaryota</taxon>
        <taxon>Metazoa</taxon>
        <taxon>Chordata</taxon>
        <taxon>Craniata</taxon>
        <taxon>Vertebrata</taxon>
        <taxon>Euteleostomi</taxon>
        <taxon>Actinopterygii</taxon>
        <taxon>Neopterygii</taxon>
        <taxon>Teleostei</taxon>
        <taxon>Anguilliformes</taxon>
        <taxon>Anguillidae</taxon>
        <taxon>Anguilla</taxon>
    </lineage>
</organism>
<dbReference type="EMBL" id="GBXM01074160">
    <property type="protein sequence ID" value="JAH34417.1"/>
    <property type="molecule type" value="Transcribed_RNA"/>
</dbReference>
<reference evidence="1" key="2">
    <citation type="journal article" date="2015" name="Fish Shellfish Immunol.">
        <title>Early steps in the European eel (Anguilla anguilla)-Vibrio vulnificus interaction in the gills: Role of the RtxA13 toxin.</title>
        <authorList>
            <person name="Callol A."/>
            <person name="Pajuelo D."/>
            <person name="Ebbesson L."/>
            <person name="Teles M."/>
            <person name="MacKenzie S."/>
            <person name="Amaro C."/>
        </authorList>
    </citation>
    <scope>NUCLEOTIDE SEQUENCE</scope>
</reference>
<proteinExistence type="predicted"/>
<reference evidence="1" key="1">
    <citation type="submission" date="2014-11" db="EMBL/GenBank/DDBJ databases">
        <authorList>
            <person name="Amaro Gonzalez C."/>
        </authorList>
    </citation>
    <scope>NUCLEOTIDE SEQUENCE</scope>
</reference>
<protein>
    <submittedName>
        <fullName evidence="1">Uncharacterized protein</fullName>
    </submittedName>
</protein>